<reference evidence="1 2" key="1">
    <citation type="journal article" date="2018" name="Nat. Ecol. Evol.">
        <title>Pezizomycetes genomes reveal the molecular basis of ectomycorrhizal truffle lifestyle.</title>
        <authorList>
            <person name="Murat C."/>
            <person name="Payen T."/>
            <person name="Noel B."/>
            <person name="Kuo A."/>
            <person name="Morin E."/>
            <person name="Chen J."/>
            <person name="Kohler A."/>
            <person name="Krizsan K."/>
            <person name="Balestrini R."/>
            <person name="Da Silva C."/>
            <person name="Montanini B."/>
            <person name="Hainaut M."/>
            <person name="Levati E."/>
            <person name="Barry K.W."/>
            <person name="Belfiori B."/>
            <person name="Cichocki N."/>
            <person name="Clum A."/>
            <person name="Dockter R.B."/>
            <person name="Fauchery L."/>
            <person name="Guy J."/>
            <person name="Iotti M."/>
            <person name="Le Tacon F."/>
            <person name="Lindquist E.A."/>
            <person name="Lipzen A."/>
            <person name="Malagnac F."/>
            <person name="Mello A."/>
            <person name="Molinier V."/>
            <person name="Miyauchi S."/>
            <person name="Poulain J."/>
            <person name="Riccioni C."/>
            <person name="Rubini A."/>
            <person name="Sitrit Y."/>
            <person name="Splivallo R."/>
            <person name="Traeger S."/>
            <person name="Wang M."/>
            <person name="Zifcakova L."/>
            <person name="Wipf D."/>
            <person name="Zambonelli A."/>
            <person name="Paolocci F."/>
            <person name="Nowrousian M."/>
            <person name="Ottonello S."/>
            <person name="Baldrian P."/>
            <person name="Spatafora J.W."/>
            <person name="Henrissat B."/>
            <person name="Nagy L.G."/>
            <person name="Aury J.M."/>
            <person name="Wincker P."/>
            <person name="Grigoriev I.V."/>
            <person name="Bonfante P."/>
            <person name="Martin F.M."/>
        </authorList>
    </citation>
    <scope>NUCLEOTIDE SEQUENCE [LARGE SCALE GENOMIC DNA]</scope>
    <source>
        <strain evidence="1 2">CCBAS932</strain>
    </source>
</reference>
<dbReference type="EMBL" id="ML119133">
    <property type="protein sequence ID" value="RPB11796.1"/>
    <property type="molecule type" value="Genomic_DNA"/>
</dbReference>
<sequence length="118" mass="13450">MFCLVRVRAIGRIDGGDGERGGGLSGSLAIRLPRCPAIADRRVEGKKVERRKMHLLATSNKNPKMHVLICNFHWSRSQKYTKDLQLHIRVLVAGREYSRNQPASQRDRPTQFLCLPNE</sequence>
<dbReference type="Proteomes" id="UP000277580">
    <property type="component" value="Unassembled WGS sequence"/>
</dbReference>
<keyword evidence="2" id="KW-1185">Reference proteome</keyword>
<gene>
    <name evidence="1" type="ORF">P167DRAFT_187875</name>
</gene>
<protein>
    <submittedName>
        <fullName evidence="1">Uncharacterized protein</fullName>
    </submittedName>
</protein>
<dbReference type="InParanoid" id="A0A3N4KMZ2"/>
<name>A0A3N4KMZ2_9PEZI</name>
<organism evidence="1 2">
    <name type="scientific">Morchella conica CCBAS932</name>
    <dbReference type="NCBI Taxonomy" id="1392247"/>
    <lineage>
        <taxon>Eukaryota</taxon>
        <taxon>Fungi</taxon>
        <taxon>Dikarya</taxon>
        <taxon>Ascomycota</taxon>
        <taxon>Pezizomycotina</taxon>
        <taxon>Pezizomycetes</taxon>
        <taxon>Pezizales</taxon>
        <taxon>Morchellaceae</taxon>
        <taxon>Morchella</taxon>
    </lineage>
</organism>
<accession>A0A3N4KMZ2</accession>
<evidence type="ECO:0000313" key="2">
    <source>
        <dbReference type="Proteomes" id="UP000277580"/>
    </source>
</evidence>
<proteinExistence type="predicted"/>
<evidence type="ECO:0000313" key="1">
    <source>
        <dbReference type="EMBL" id="RPB11796.1"/>
    </source>
</evidence>
<dbReference type="AlphaFoldDB" id="A0A3N4KMZ2"/>